<name>A0A2L0D5I6_9STRE</name>
<evidence type="ECO:0000313" key="2">
    <source>
        <dbReference type="EMBL" id="AUW96841.1"/>
    </source>
</evidence>
<dbReference type="SMART" id="SM00450">
    <property type="entry name" value="RHOD"/>
    <property type="match status" value="1"/>
</dbReference>
<dbReference type="Pfam" id="PF00581">
    <property type="entry name" value="Rhodanese"/>
    <property type="match status" value="1"/>
</dbReference>
<dbReference type="AlphaFoldDB" id="A0A2L0D5I6"/>
<dbReference type="GeneID" id="98393619"/>
<evidence type="ECO:0000313" key="3">
    <source>
        <dbReference type="Proteomes" id="UP000238956"/>
    </source>
</evidence>
<dbReference type="Proteomes" id="UP000238956">
    <property type="component" value="Chromosome"/>
</dbReference>
<protein>
    <submittedName>
        <fullName evidence="2">Rhodanese-like domain-containing protein</fullName>
    </submittedName>
</protein>
<dbReference type="PANTHER" id="PTHR43031">
    <property type="entry name" value="FAD-DEPENDENT OXIDOREDUCTASE"/>
    <property type="match status" value="1"/>
</dbReference>
<reference evidence="2 3" key="1">
    <citation type="submission" date="2017-12" db="EMBL/GenBank/DDBJ databases">
        <authorList>
            <person name="Hurst M.R.H."/>
        </authorList>
    </citation>
    <scope>NUCLEOTIDE SEQUENCE [LARGE SCALE GENOMIC DNA]</scope>
    <source>
        <strain evidence="2 3">TH11417</strain>
    </source>
</reference>
<reference evidence="2 3" key="2">
    <citation type="submission" date="2018-02" db="EMBL/GenBank/DDBJ databases">
        <title>Whole genome sequencing analysis of Streptococcus pluranimalium isolated from cattle infected mastitis in China.</title>
        <authorList>
            <person name="Zhang J.-R."/>
            <person name="Hu G.-Z."/>
        </authorList>
    </citation>
    <scope>NUCLEOTIDE SEQUENCE [LARGE SCALE GENOMIC DNA]</scope>
    <source>
        <strain evidence="2 3">TH11417</strain>
    </source>
</reference>
<dbReference type="CDD" id="cd00158">
    <property type="entry name" value="RHOD"/>
    <property type="match status" value="1"/>
</dbReference>
<organism evidence="2 3">
    <name type="scientific">Streptococcus pluranimalium</name>
    <dbReference type="NCBI Taxonomy" id="82348"/>
    <lineage>
        <taxon>Bacteria</taxon>
        <taxon>Bacillati</taxon>
        <taxon>Bacillota</taxon>
        <taxon>Bacilli</taxon>
        <taxon>Lactobacillales</taxon>
        <taxon>Streptococcaceae</taxon>
        <taxon>Streptococcus</taxon>
    </lineage>
</organism>
<keyword evidence="3" id="KW-1185">Reference proteome</keyword>
<dbReference type="SUPFAM" id="SSF52821">
    <property type="entry name" value="Rhodanese/Cell cycle control phosphatase"/>
    <property type="match status" value="1"/>
</dbReference>
<dbReference type="PANTHER" id="PTHR43031:SF18">
    <property type="entry name" value="RHODANESE-RELATED SULFURTRANSFERASES"/>
    <property type="match status" value="1"/>
</dbReference>
<dbReference type="Gene3D" id="3.40.250.10">
    <property type="entry name" value="Rhodanese-like domain"/>
    <property type="match status" value="1"/>
</dbReference>
<accession>A0A2L0D5I6</accession>
<dbReference type="InterPro" id="IPR001763">
    <property type="entry name" value="Rhodanese-like_dom"/>
</dbReference>
<dbReference type="KEGG" id="splr:C0J00_06815"/>
<dbReference type="OrthoDB" id="9800872at2"/>
<evidence type="ECO:0000259" key="1">
    <source>
        <dbReference type="PROSITE" id="PS50206"/>
    </source>
</evidence>
<dbReference type="RefSeq" id="WP_104968163.1">
    <property type="nucleotide sequence ID" value="NZ_CP025536.1"/>
</dbReference>
<proteinExistence type="predicted"/>
<sequence length="95" mass="10406">MTVKDDIVKGNALLIDVRGRDEFAEKHIKGAQNLPVDQIEAGQLDLPKDQKIYLHCKLGPRADRAEAALKAAGYTDVHNLKTLEAVEALGLRSES</sequence>
<dbReference type="InterPro" id="IPR036873">
    <property type="entry name" value="Rhodanese-like_dom_sf"/>
</dbReference>
<dbReference type="InterPro" id="IPR050229">
    <property type="entry name" value="GlpE_sulfurtransferase"/>
</dbReference>
<dbReference type="PROSITE" id="PS50206">
    <property type="entry name" value="RHODANESE_3"/>
    <property type="match status" value="1"/>
</dbReference>
<dbReference type="EMBL" id="CP025536">
    <property type="protein sequence ID" value="AUW96841.1"/>
    <property type="molecule type" value="Genomic_DNA"/>
</dbReference>
<gene>
    <name evidence="2" type="ORF">C0J00_06815</name>
</gene>
<feature type="domain" description="Rhodanese" evidence="1">
    <location>
        <begin position="8"/>
        <end position="95"/>
    </location>
</feature>